<proteinExistence type="predicted"/>
<protein>
    <submittedName>
        <fullName evidence="2">Cadherin-16</fullName>
    </submittedName>
</protein>
<gene>
    <name evidence="2" type="ORF">KUF71_003527</name>
</gene>
<dbReference type="EMBL" id="JAHWGI010001401">
    <property type="protein sequence ID" value="KAK3929520.1"/>
    <property type="molecule type" value="Genomic_DNA"/>
</dbReference>
<sequence length="456" mass="50391">MPPPPKRLKSSGHTRPPAEQGDDDGDGVTSSDEAVLEIANDSEPESDFSDAELDVSYQPHTFPRCDNSASSSNAPSASDSTSVTSVSFAPNILPSKAVSQLSSSSSINEAAGNFVLSAHEKGFLSVSERKELLDDAKLLVKECIKKYSGKVDTVLQSKGSKVKMSDIVNVEKFASSTCYDSFKNLETETQQQRFFKDTLGVTDVKRIPLGKVLIRGRKGTVTKTKVIDQELIYVPLEETVEKMINHPDYKVFVENTSSGTTNSKQLDCYMKGSLSKDNNILREHPDALRFILYYDDVEVLSPLKSRSGKQKVGAFYIFLDNIPLKYRSCLKVICLLALVNANLIKGKYYGMDAALEVIVTVLQLKSGQKVYGTLIAVIGDNLGQHSIAGFKEGFTAKRCCRICMARFESEIKTMTREDPALLRTIEDYRCSHRGAHHDPSRSITTDHSSYYAFIVL</sequence>
<evidence type="ECO:0000313" key="2">
    <source>
        <dbReference type="EMBL" id="KAK3929520.1"/>
    </source>
</evidence>
<name>A0AAE1HZG8_9NEOP</name>
<accession>A0AAE1HZG8</accession>
<feature type="compositionally biased region" description="Basic residues" evidence="1">
    <location>
        <begin position="1"/>
        <end position="12"/>
    </location>
</feature>
<keyword evidence="3" id="KW-1185">Reference proteome</keyword>
<organism evidence="2 3">
    <name type="scientific">Frankliniella fusca</name>
    <dbReference type="NCBI Taxonomy" id="407009"/>
    <lineage>
        <taxon>Eukaryota</taxon>
        <taxon>Metazoa</taxon>
        <taxon>Ecdysozoa</taxon>
        <taxon>Arthropoda</taxon>
        <taxon>Hexapoda</taxon>
        <taxon>Insecta</taxon>
        <taxon>Pterygota</taxon>
        <taxon>Neoptera</taxon>
        <taxon>Paraneoptera</taxon>
        <taxon>Thysanoptera</taxon>
        <taxon>Terebrantia</taxon>
        <taxon>Thripoidea</taxon>
        <taxon>Thripidae</taxon>
        <taxon>Frankliniella</taxon>
    </lineage>
</organism>
<evidence type="ECO:0000256" key="1">
    <source>
        <dbReference type="SAM" id="MobiDB-lite"/>
    </source>
</evidence>
<feature type="compositionally biased region" description="Low complexity" evidence="1">
    <location>
        <begin position="68"/>
        <end position="83"/>
    </location>
</feature>
<comment type="caution">
    <text evidence="2">The sequence shown here is derived from an EMBL/GenBank/DDBJ whole genome shotgun (WGS) entry which is preliminary data.</text>
</comment>
<feature type="compositionally biased region" description="Acidic residues" evidence="1">
    <location>
        <begin position="40"/>
        <end position="53"/>
    </location>
</feature>
<reference evidence="2" key="1">
    <citation type="submission" date="2021-07" db="EMBL/GenBank/DDBJ databases">
        <authorList>
            <person name="Catto M.A."/>
            <person name="Jacobson A."/>
            <person name="Kennedy G."/>
            <person name="Labadie P."/>
            <person name="Hunt B.G."/>
            <person name="Srinivasan R."/>
        </authorList>
    </citation>
    <scope>NUCLEOTIDE SEQUENCE</scope>
    <source>
        <strain evidence="2">PL_HMW_Pooled</strain>
        <tissue evidence="2">Head</tissue>
    </source>
</reference>
<feature type="region of interest" description="Disordered" evidence="1">
    <location>
        <begin position="1"/>
        <end position="83"/>
    </location>
</feature>
<evidence type="ECO:0000313" key="3">
    <source>
        <dbReference type="Proteomes" id="UP001219518"/>
    </source>
</evidence>
<dbReference type="Proteomes" id="UP001219518">
    <property type="component" value="Unassembled WGS sequence"/>
</dbReference>
<dbReference type="AlphaFoldDB" id="A0AAE1HZG8"/>
<reference evidence="2" key="2">
    <citation type="journal article" date="2023" name="BMC Genomics">
        <title>Pest status, molecular evolution, and epigenetic factors derived from the genome assembly of Frankliniella fusca, a thysanopteran phytovirus vector.</title>
        <authorList>
            <person name="Catto M.A."/>
            <person name="Labadie P.E."/>
            <person name="Jacobson A.L."/>
            <person name="Kennedy G.G."/>
            <person name="Srinivasan R."/>
            <person name="Hunt B.G."/>
        </authorList>
    </citation>
    <scope>NUCLEOTIDE SEQUENCE</scope>
    <source>
        <strain evidence="2">PL_HMW_Pooled</strain>
    </source>
</reference>